<evidence type="ECO:0000313" key="3">
    <source>
        <dbReference type="Proteomes" id="UP001570511"/>
    </source>
</evidence>
<gene>
    <name evidence="2" type="ORF">OS889_03250</name>
</gene>
<organism evidence="2 3">
    <name type="scientific">Halobellus rubicundus</name>
    <dbReference type="NCBI Taxonomy" id="2996466"/>
    <lineage>
        <taxon>Archaea</taxon>
        <taxon>Methanobacteriati</taxon>
        <taxon>Methanobacteriota</taxon>
        <taxon>Stenosarchaea group</taxon>
        <taxon>Halobacteria</taxon>
        <taxon>Halobacteriales</taxon>
        <taxon>Haloferacaceae</taxon>
        <taxon>Halobellus</taxon>
    </lineage>
</organism>
<evidence type="ECO:0000256" key="1">
    <source>
        <dbReference type="SAM" id="Phobius"/>
    </source>
</evidence>
<accession>A0ABD5M7Z5</accession>
<dbReference type="RefSeq" id="WP_372387226.1">
    <property type="nucleotide sequence ID" value="NZ_JBGNYA010000001.1"/>
</dbReference>
<proteinExistence type="predicted"/>
<feature type="transmembrane region" description="Helical" evidence="1">
    <location>
        <begin position="22"/>
        <end position="45"/>
    </location>
</feature>
<keyword evidence="3" id="KW-1185">Reference proteome</keyword>
<keyword evidence="1" id="KW-0812">Transmembrane</keyword>
<dbReference type="EMBL" id="JBGNYA010000001">
    <property type="protein sequence ID" value="MFA1610022.1"/>
    <property type="molecule type" value="Genomic_DNA"/>
</dbReference>
<dbReference type="Proteomes" id="UP001570511">
    <property type="component" value="Unassembled WGS sequence"/>
</dbReference>
<feature type="transmembrane region" description="Helical" evidence="1">
    <location>
        <begin position="66"/>
        <end position="89"/>
    </location>
</feature>
<comment type="caution">
    <text evidence="2">The sequence shown here is derived from an EMBL/GenBank/DDBJ whole genome shotgun (WGS) entry which is preliminary data.</text>
</comment>
<dbReference type="AlphaFoldDB" id="A0ABD5M7Z5"/>
<name>A0ABD5M7Z5_9EURY</name>
<keyword evidence="1" id="KW-1133">Transmembrane helix</keyword>
<keyword evidence="1" id="KW-0472">Membrane</keyword>
<reference evidence="2 3" key="1">
    <citation type="submission" date="2024-08" db="EMBL/GenBank/DDBJ databases">
        <title>Halobellus sp. MBLA0158 whole genome sequence.</title>
        <authorList>
            <person name="Hwang C.Y."/>
            <person name="Cho E.-S."/>
            <person name="Seo M.-J."/>
        </authorList>
    </citation>
    <scope>NUCLEOTIDE SEQUENCE [LARGE SCALE GENOMIC DNA]</scope>
    <source>
        <strain evidence="2 3">MBLA0158</strain>
    </source>
</reference>
<protein>
    <submittedName>
        <fullName evidence="2">Uncharacterized protein</fullName>
    </submittedName>
</protein>
<evidence type="ECO:0000313" key="2">
    <source>
        <dbReference type="EMBL" id="MFA1610022.1"/>
    </source>
</evidence>
<sequence length="92" mass="9750">MAVESDGRMGIDAATALGYVRIAVYLLTALLGLSLLLVGTVAIIAEVKGTWHWAIHLQSTLSYTAVFVSRLLVVLGPLFVILVVGRAVIDDA</sequence>